<gene>
    <name evidence="1" type="ORF">B9Z19DRAFT_51848</name>
</gene>
<evidence type="ECO:0000313" key="2">
    <source>
        <dbReference type="Proteomes" id="UP000244722"/>
    </source>
</evidence>
<dbReference type="AlphaFoldDB" id="A0A2T7A738"/>
<proteinExistence type="predicted"/>
<name>A0A2T7A738_TUBBO</name>
<evidence type="ECO:0000313" key="1">
    <source>
        <dbReference type="EMBL" id="PUU83505.1"/>
    </source>
</evidence>
<protein>
    <submittedName>
        <fullName evidence="1">Uncharacterized protein</fullName>
    </submittedName>
</protein>
<sequence>MRCEVELSCGKRRFLPPGEFSSTNYRYSIQRDNSSSEFQRFISALRIRLGGSVGKLEKISRRGRRKSLGQDIKEAKKAIHTGFSVSAGLVGYLPSIDKGYWRAHSAARLDLNIAGEAPSKASTYIIRPTNRTSTFASFSSKPYKEQESLPITR</sequence>
<dbReference type="EMBL" id="NESQ01000011">
    <property type="protein sequence ID" value="PUU83505.1"/>
    <property type="molecule type" value="Genomic_DNA"/>
</dbReference>
<dbReference type="Proteomes" id="UP000244722">
    <property type="component" value="Unassembled WGS sequence"/>
</dbReference>
<accession>A0A2T7A738</accession>
<comment type="caution">
    <text evidence="1">The sequence shown here is derived from an EMBL/GenBank/DDBJ whole genome shotgun (WGS) entry which is preliminary data.</text>
</comment>
<keyword evidence="2" id="KW-1185">Reference proteome</keyword>
<reference evidence="1 2" key="1">
    <citation type="submission" date="2017-04" db="EMBL/GenBank/DDBJ databases">
        <title>Draft genome sequence of Tuber borchii Vittad., a whitish edible truffle.</title>
        <authorList>
            <consortium name="DOE Joint Genome Institute"/>
            <person name="Murat C."/>
            <person name="Kuo A."/>
            <person name="Barry K.W."/>
            <person name="Clum A."/>
            <person name="Dockter R.B."/>
            <person name="Fauchery L."/>
            <person name="Iotti M."/>
            <person name="Kohler A."/>
            <person name="Labutti K."/>
            <person name="Lindquist E.A."/>
            <person name="Lipzen A."/>
            <person name="Ohm R.A."/>
            <person name="Wang M."/>
            <person name="Grigoriev I.V."/>
            <person name="Zambonelli A."/>
            <person name="Martin F.M."/>
        </authorList>
    </citation>
    <scope>NUCLEOTIDE SEQUENCE [LARGE SCALE GENOMIC DNA]</scope>
    <source>
        <strain evidence="1 2">Tbo3840</strain>
    </source>
</reference>
<organism evidence="1 2">
    <name type="scientific">Tuber borchii</name>
    <name type="common">White truffle</name>
    <dbReference type="NCBI Taxonomy" id="42251"/>
    <lineage>
        <taxon>Eukaryota</taxon>
        <taxon>Fungi</taxon>
        <taxon>Dikarya</taxon>
        <taxon>Ascomycota</taxon>
        <taxon>Pezizomycotina</taxon>
        <taxon>Pezizomycetes</taxon>
        <taxon>Pezizales</taxon>
        <taxon>Tuberaceae</taxon>
        <taxon>Tuber</taxon>
    </lineage>
</organism>